<sequence>MSVSDPSNLYLVRPDHSKNKVVDKIDIYNADNEKARDSNSDIPLEGLIETKQNQMIIKEIEQKGEYFTIFIKEDPNIKNPTWTIDNAKITNSKPNNQWEWSADGLHGKDVF</sequence>
<gene>
    <name evidence="1" type="ORF">OB960_23265</name>
</gene>
<name>A0AAP2Z491_9EURY</name>
<accession>A0AAP2Z491</accession>
<dbReference type="AlphaFoldDB" id="A0AAP2Z491"/>
<protein>
    <submittedName>
        <fullName evidence="1">Uncharacterized protein</fullName>
    </submittedName>
</protein>
<evidence type="ECO:0000313" key="1">
    <source>
        <dbReference type="EMBL" id="MCU4744298.1"/>
    </source>
</evidence>
<comment type="caution">
    <text evidence="1">The sequence shown here is derived from an EMBL/GenBank/DDBJ whole genome shotgun (WGS) entry which is preliminary data.</text>
</comment>
<evidence type="ECO:0000313" key="2">
    <source>
        <dbReference type="Proteomes" id="UP001321018"/>
    </source>
</evidence>
<dbReference type="Proteomes" id="UP001321018">
    <property type="component" value="Unassembled WGS sequence"/>
</dbReference>
<dbReference type="RefSeq" id="WP_338006105.1">
    <property type="nucleotide sequence ID" value="NZ_JAOPKA010000025.1"/>
</dbReference>
<reference evidence="1" key="1">
    <citation type="submission" date="2022-09" db="EMBL/GenBank/DDBJ databases">
        <title>Enrichment on poylsaccharides allowed isolation of novel metabolic and taxonomic groups of Haloarchaea.</title>
        <authorList>
            <person name="Sorokin D.Y."/>
            <person name="Elcheninov A.G."/>
            <person name="Khizhniak T.V."/>
            <person name="Kolganova T.V."/>
            <person name="Kublanov I.V."/>
        </authorList>
    </citation>
    <scope>NUCLEOTIDE SEQUENCE</scope>
    <source>
        <strain evidence="1">AArc-xg1-1</strain>
    </source>
</reference>
<organism evidence="1 2">
    <name type="scientific">Natronoglomus mannanivorans</name>
    <dbReference type="NCBI Taxonomy" id="2979990"/>
    <lineage>
        <taxon>Archaea</taxon>
        <taxon>Methanobacteriati</taxon>
        <taxon>Methanobacteriota</taxon>
        <taxon>Stenosarchaea group</taxon>
        <taxon>Halobacteria</taxon>
        <taxon>Halobacteriales</taxon>
        <taxon>Natrialbaceae</taxon>
        <taxon>Natronoglomus</taxon>
    </lineage>
</organism>
<proteinExistence type="predicted"/>
<dbReference type="EMBL" id="JAOPKA010000025">
    <property type="protein sequence ID" value="MCU4744298.1"/>
    <property type="molecule type" value="Genomic_DNA"/>
</dbReference>